<evidence type="ECO:0000256" key="1">
    <source>
        <dbReference type="SAM" id="MobiDB-lite"/>
    </source>
</evidence>
<sequence length="188" mass="20444">MEAKEGRETSYAAEQGGETRTAQREGCRHGGEGKRRESCRHGGKGHMKESCRHRGEGHGREGCRHGGEGKRRESCRHGGKAAMTYCRSDPDKGPIGQMKKDLLRAWVRAHPDLVTDSPQIGMRRVGGGPASVEGYGIEGVQVPHTVASPCNGESWFAVQSLPSRKLSVGLGWSVLGIGKVFRLVSQWK</sequence>
<feature type="compositionally biased region" description="Basic and acidic residues" evidence="1">
    <location>
        <begin position="21"/>
        <end position="75"/>
    </location>
</feature>
<protein>
    <submittedName>
        <fullName evidence="2">Uncharacterized protein</fullName>
    </submittedName>
</protein>
<reference evidence="3" key="1">
    <citation type="journal article" date="2016" name="Nature">
        <title>Genome evolution in the allotetraploid frog Xenopus laevis.</title>
        <authorList>
            <person name="Session A.M."/>
            <person name="Uno Y."/>
            <person name="Kwon T."/>
            <person name="Chapman J.A."/>
            <person name="Toyoda A."/>
            <person name="Takahashi S."/>
            <person name="Fukui A."/>
            <person name="Hikosaka A."/>
            <person name="Suzuki A."/>
            <person name="Kondo M."/>
            <person name="van Heeringen S.J."/>
            <person name="Quigley I."/>
            <person name="Heinz S."/>
            <person name="Ogino H."/>
            <person name="Ochi H."/>
            <person name="Hellsten U."/>
            <person name="Lyons J.B."/>
            <person name="Simakov O."/>
            <person name="Putnam N."/>
            <person name="Stites J."/>
            <person name="Kuroki Y."/>
            <person name="Tanaka T."/>
            <person name="Michiue T."/>
            <person name="Watanabe M."/>
            <person name="Bogdanovic O."/>
            <person name="Lister R."/>
            <person name="Georgiou G."/>
            <person name="Paranjpe S.S."/>
            <person name="van Kruijsbergen I."/>
            <person name="Shu S."/>
            <person name="Carlson J."/>
            <person name="Kinoshita T."/>
            <person name="Ohta Y."/>
            <person name="Mawaribuchi S."/>
            <person name="Jenkins J."/>
            <person name="Grimwood J."/>
            <person name="Schmutz J."/>
            <person name="Mitros T."/>
            <person name="Mozaffari S.V."/>
            <person name="Suzuki Y."/>
            <person name="Haramoto Y."/>
            <person name="Yamamoto T.S."/>
            <person name="Takagi C."/>
            <person name="Heald R."/>
            <person name="Miller K."/>
            <person name="Haudenschild C."/>
            <person name="Kitzman J."/>
            <person name="Nakayama T."/>
            <person name="Izutsu Y."/>
            <person name="Robert J."/>
            <person name="Fortriede J."/>
            <person name="Burns K."/>
            <person name="Lotay V."/>
            <person name="Karimi K."/>
            <person name="Yasuoka Y."/>
            <person name="Dichmann D.S."/>
            <person name="Flajnik M.F."/>
            <person name="Houston D.W."/>
            <person name="Shendure J."/>
            <person name="DuPasquier L."/>
            <person name="Vize P.D."/>
            <person name="Zorn A.M."/>
            <person name="Ito M."/>
            <person name="Marcotte E.M."/>
            <person name="Wallingford J.B."/>
            <person name="Ito Y."/>
            <person name="Asashima M."/>
            <person name="Ueno N."/>
            <person name="Matsuda Y."/>
            <person name="Veenstra G.J."/>
            <person name="Fujiyama A."/>
            <person name="Harland R.M."/>
            <person name="Taira M."/>
            <person name="Rokhsar D.S."/>
        </authorList>
    </citation>
    <scope>NUCLEOTIDE SEQUENCE [LARGE SCALE GENOMIC DNA]</scope>
    <source>
        <strain evidence="3">J</strain>
    </source>
</reference>
<evidence type="ECO:0000313" key="2">
    <source>
        <dbReference type="EMBL" id="OCT76295.1"/>
    </source>
</evidence>
<accession>A0A974HFQ7</accession>
<name>A0A974HFQ7_XENLA</name>
<dbReference type="EMBL" id="CM004476">
    <property type="protein sequence ID" value="OCT76295.1"/>
    <property type="molecule type" value="Genomic_DNA"/>
</dbReference>
<evidence type="ECO:0000313" key="3">
    <source>
        <dbReference type="Proteomes" id="UP000694892"/>
    </source>
</evidence>
<proteinExistence type="predicted"/>
<gene>
    <name evidence="2" type="ORF">XELAEV_18031494mg</name>
</gene>
<organism evidence="2 3">
    <name type="scientific">Xenopus laevis</name>
    <name type="common">African clawed frog</name>
    <dbReference type="NCBI Taxonomy" id="8355"/>
    <lineage>
        <taxon>Eukaryota</taxon>
        <taxon>Metazoa</taxon>
        <taxon>Chordata</taxon>
        <taxon>Craniata</taxon>
        <taxon>Vertebrata</taxon>
        <taxon>Euteleostomi</taxon>
        <taxon>Amphibia</taxon>
        <taxon>Batrachia</taxon>
        <taxon>Anura</taxon>
        <taxon>Pipoidea</taxon>
        <taxon>Pipidae</taxon>
        <taxon>Xenopodinae</taxon>
        <taxon>Xenopus</taxon>
        <taxon>Xenopus</taxon>
    </lineage>
</organism>
<feature type="region of interest" description="Disordered" evidence="1">
    <location>
        <begin position="1"/>
        <end position="75"/>
    </location>
</feature>
<dbReference type="AlphaFoldDB" id="A0A974HFQ7"/>
<dbReference type="Proteomes" id="UP000694892">
    <property type="component" value="Chromosome 6L"/>
</dbReference>